<evidence type="ECO:0000259" key="2">
    <source>
        <dbReference type="Pfam" id="PF00144"/>
    </source>
</evidence>
<evidence type="ECO:0000313" key="4">
    <source>
        <dbReference type="Proteomes" id="UP000502508"/>
    </source>
</evidence>
<dbReference type="Gene3D" id="3.40.710.10">
    <property type="entry name" value="DD-peptidase/beta-lactamase superfamily"/>
    <property type="match status" value="1"/>
</dbReference>
<dbReference type="InterPro" id="IPR001466">
    <property type="entry name" value="Beta-lactam-related"/>
</dbReference>
<sequence length="345" mass="37186">MDDPLDLVRRWGATAQLCVIKDGRVVIDEAVGCAPDALFWIFSTSKPYVALLVHLLAERGALSLDEPVAAYWPEFGERGKGGITVRQVLQHRAGLPVARSVVGDALAMTDWRRSVRALEAARPRYAPGDVPAYHLLSYGFLLGEVARRVGGAPVDALLRTELLDPLGLGDTHLGLPDRLWSRRVPVRGVSGARVSAAYFNRRTTRRAVVPAAGVSATARDVARFYQMLLDGGTLDGVRVLAPGTIEAARRPSSEGEVDRFLRLRIRWSQGFQLGGPADEPASSRPMGRGSSPLTFGHNGSNCCLAWADPTRRIAFAYLTNLLLPGHDGARHQAAVSDAVLSAVEG</sequence>
<dbReference type="RefSeq" id="WP_173037205.1">
    <property type="nucleotide sequence ID" value="NZ_AP022870.1"/>
</dbReference>
<name>A0A6F8XUB7_9ACTN</name>
<dbReference type="PANTHER" id="PTHR43319:SF3">
    <property type="entry name" value="BETA-LACTAMASE-RELATED DOMAIN-CONTAINING PROTEIN"/>
    <property type="match status" value="1"/>
</dbReference>
<dbReference type="InterPro" id="IPR012338">
    <property type="entry name" value="Beta-lactam/transpept-like"/>
</dbReference>
<protein>
    <submittedName>
        <fullName evidence="3">Putative lipase LipE</fullName>
    </submittedName>
</protein>
<evidence type="ECO:0000313" key="3">
    <source>
        <dbReference type="EMBL" id="BCB77423.1"/>
    </source>
</evidence>
<organism evidence="3 4">
    <name type="scientific">Phytohabitans flavus</name>
    <dbReference type="NCBI Taxonomy" id="1076124"/>
    <lineage>
        <taxon>Bacteria</taxon>
        <taxon>Bacillati</taxon>
        <taxon>Actinomycetota</taxon>
        <taxon>Actinomycetes</taxon>
        <taxon>Micromonosporales</taxon>
        <taxon>Micromonosporaceae</taxon>
    </lineage>
</organism>
<reference evidence="3 4" key="1">
    <citation type="submission" date="2020-03" db="EMBL/GenBank/DDBJ databases">
        <title>Whole genome shotgun sequence of Phytohabitans flavus NBRC 107702.</title>
        <authorList>
            <person name="Komaki H."/>
            <person name="Tamura T."/>
        </authorList>
    </citation>
    <scope>NUCLEOTIDE SEQUENCE [LARGE SCALE GENOMIC DNA]</scope>
    <source>
        <strain evidence="3 4">NBRC 107702</strain>
    </source>
</reference>
<proteinExistence type="predicted"/>
<accession>A0A6F8XUB7</accession>
<dbReference type="KEGG" id="pfla:Pflav_038330"/>
<reference evidence="3 4" key="2">
    <citation type="submission" date="2020-03" db="EMBL/GenBank/DDBJ databases">
        <authorList>
            <person name="Ichikawa N."/>
            <person name="Kimura A."/>
            <person name="Kitahashi Y."/>
            <person name="Uohara A."/>
        </authorList>
    </citation>
    <scope>NUCLEOTIDE SEQUENCE [LARGE SCALE GENOMIC DNA]</scope>
    <source>
        <strain evidence="3 4">NBRC 107702</strain>
    </source>
</reference>
<dbReference type="PANTHER" id="PTHR43319">
    <property type="entry name" value="BETA-LACTAMASE-RELATED"/>
    <property type="match status" value="1"/>
</dbReference>
<keyword evidence="4" id="KW-1185">Reference proteome</keyword>
<dbReference type="Pfam" id="PF00144">
    <property type="entry name" value="Beta-lactamase"/>
    <property type="match status" value="1"/>
</dbReference>
<feature type="region of interest" description="Disordered" evidence="1">
    <location>
        <begin position="273"/>
        <end position="292"/>
    </location>
</feature>
<dbReference type="SUPFAM" id="SSF56601">
    <property type="entry name" value="beta-lactamase/transpeptidase-like"/>
    <property type="match status" value="1"/>
</dbReference>
<feature type="domain" description="Beta-lactamase-related" evidence="2">
    <location>
        <begin position="14"/>
        <end position="337"/>
    </location>
</feature>
<evidence type="ECO:0000256" key="1">
    <source>
        <dbReference type="SAM" id="MobiDB-lite"/>
    </source>
</evidence>
<dbReference type="Proteomes" id="UP000502508">
    <property type="component" value="Chromosome"/>
</dbReference>
<dbReference type="AlphaFoldDB" id="A0A6F8XUB7"/>
<dbReference type="EMBL" id="AP022870">
    <property type="protein sequence ID" value="BCB77423.1"/>
    <property type="molecule type" value="Genomic_DNA"/>
</dbReference>
<gene>
    <name evidence="3" type="ORF">Pflav_038330</name>
</gene>
<dbReference type="InterPro" id="IPR052907">
    <property type="entry name" value="Beta-lactamase/esterase"/>
</dbReference>